<dbReference type="OrthoDB" id="10446420at2759"/>
<comment type="caution">
    <text evidence="2">The sequence shown here is derived from an EMBL/GenBank/DDBJ whole genome shotgun (WGS) entry which is preliminary data.</text>
</comment>
<dbReference type="AlphaFoldDB" id="A0A2P5F200"/>
<sequence length="80" mass="9331">MMIFIFPCFVWLLMKDLQTVAWANRQRCLRLWSGSVVVFLTPQRLNTYPTTQLSKPNFSKICKLLSFLGLTNNIFALDDD</sequence>
<name>A0A2P5F200_TREOI</name>
<dbReference type="EMBL" id="JXTC01000071">
    <property type="protein sequence ID" value="PON91817.1"/>
    <property type="molecule type" value="Genomic_DNA"/>
</dbReference>
<proteinExistence type="predicted"/>
<dbReference type="InParanoid" id="A0A2P5F200"/>
<evidence type="ECO:0008006" key="4">
    <source>
        <dbReference type="Google" id="ProtNLM"/>
    </source>
</evidence>
<dbReference type="Proteomes" id="UP000237000">
    <property type="component" value="Unassembled WGS sequence"/>
</dbReference>
<gene>
    <name evidence="2" type="ORF">TorRG33x02_124150</name>
</gene>
<reference evidence="3" key="1">
    <citation type="submission" date="2016-06" db="EMBL/GenBank/DDBJ databases">
        <title>Parallel loss of symbiosis genes in relatives of nitrogen-fixing non-legume Parasponia.</title>
        <authorList>
            <person name="Van Velzen R."/>
            <person name="Holmer R."/>
            <person name="Bu F."/>
            <person name="Rutten L."/>
            <person name="Van Zeijl A."/>
            <person name="Liu W."/>
            <person name="Santuari L."/>
            <person name="Cao Q."/>
            <person name="Sharma T."/>
            <person name="Shen D."/>
            <person name="Roswanjaya Y."/>
            <person name="Wardhani T."/>
            <person name="Kalhor M.S."/>
            <person name="Jansen J."/>
            <person name="Van den Hoogen J."/>
            <person name="Gungor B."/>
            <person name="Hartog M."/>
            <person name="Hontelez J."/>
            <person name="Verver J."/>
            <person name="Yang W.-C."/>
            <person name="Schijlen E."/>
            <person name="Repin R."/>
            <person name="Schilthuizen M."/>
            <person name="Schranz E."/>
            <person name="Heidstra R."/>
            <person name="Miyata K."/>
            <person name="Fedorova E."/>
            <person name="Kohlen W."/>
            <person name="Bisseling T."/>
            <person name="Smit S."/>
            <person name="Geurts R."/>
        </authorList>
    </citation>
    <scope>NUCLEOTIDE SEQUENCE [LARGE SCALE GENOMIC DNA]</scope>
    <source>
        <strain evidence="3">cv. RG33-2</strain>
    </source>
</reference>
<evidence type="ECO:0000313" key="2">
    <source>
        <dbReference type="EMBL" id="PON91817.1"/>
    </source>
</evidence>
<keyword evidence="1" id="KW-0732">Signal</keyword>
<protein>
    <recommendedName>
        <fullName evidence="4">Secreted protein</fullName>
    </recommendedName>
</protein>
<organism evidence="2 3">
    <name type="scientific">Trema orientale</name>
    <name type="common">Charcoal tree</name>
    <name type="synonym">Celtis orientalis</name>
    <dbReference type="NCBI Taxonomy" id="63057"/>
    <lineage>
        <taxon>Eukaryota</taxon>
        <taxon>Viridiplantae</taxon>
        <taxon>Streptophyta</taxon>
        <taxon>Embryophyta</taxon>
        <taxon>Tracheophyta</taxon>
        <taxon>Spermatophyta</taxon>
        <taxon>Magnoliopsida</taxon>
        <taxon>eudicotyledons</taxon>
        <taxon>Gunneridae</taxon>
        <taxon>Pentapetalae</taxon>
        <taxon>rosids</taxon>
        <taxon>fabids</taxon>
        <taxon>Rosales</taxon>
        <taxon>Cannabaceae</taxon>
        <taxon>Trema</taxon>
    </lineage>
</organism>
<feature type="chain" id="PRO_5015200071" description="Secreted protein" evidence="1">
    <location>
        <begin position="24"/>
        <end position="80"/>
    </location>
</feature>
<keyword evidence="3" id="KW-1185">Reference proteome</keyword>
<evidence type="ECO:0000256" key="1">
    <source>
        <dbReference type="SAM" id="SignalP"/>
    </source>
</evidence>
<evidence type="ECO:0000313" key="3">
    <source>
        <dbReference type="Proteomes" id="UP000237000"/>
    </source>
</evidence>
<feature type="signal peptide" evidence="1">
    <location>
        <begin position="1"/>
        <end position="23"/>
    </location>
</feature>
<accession>A0A2P5F200</accession>